<sequence length="313" mass="34195">MNILLWHVHGSWTTSFVQGRHTYLVPLVPGRGPDGRGRATTFDWPSSVREVPFDRLRDEHVDVVVYQRPHEIELARSWLGRSVPGIYVEHNTPRGDPPATRHPLAGQSAIPVVHVTHFNALFWDNGTAPVRVIEHGVVDPGHLYTGELPRAGVVINEPIRRTRVAGTDLLPAFEVPIDLFGMKADGLPYPAYDLSQAELHAELARRRAYLHPYRWTSLGLSLIEAMMLGMPVVALAATEAVEAVPADAGVLSTKLPVLVEALSAFVSDPSLASQYGKAARQAALARYGIARFIADWDSLLGESPGTEGAHDAI</sequence>
<dbReference type="SUPFAM" id="SSF53756">
    <property type="entry name" value="UDP-Glycosyltransferase/glycogen phosphorylase"/>
    <property type="match status" value="1"/>
</dbReference>
<feature type="domain" description="Glycosyl transferase family 1" evidence="2">
    <location>
        <begin position="195"/>
        <end position="281"/>
    </location>
</feature>
<keyword evidence="1 3" id="KW-0808">Transferase</keyword>
<reference evidence="3 4" key="1">
    <citation type="submission" date="2020-08" db="EMBL/GenBank/DDBJ databases">
        <title>Sequencing the genomes of 1000 actinobacteria strains.</title>
        <authorList>
            <person name="Klenk H.-P."/>
        </authorList>
    </citation>
    <scope>NUCLEOTIDE SEQUENCE [LARGE SCALE GENOMIC DNA]</scope>
    <source>
        <strain evidence="3 4">DSM 44320</strain>
    </source>
</reference>
<evidence type="ECO:0000313" key="3">
    <source>
        <dbReference type="EMBL" id="MBB3733460.1"/>
    </source>
</evidence>
<name>A0A7W5VGY2_9ACTN</name>
<dbReference type="RefSeq" id="WP_183661759.1">
    <property type="nucleotide sequence ID" value="NZ_BAAAXX010000093.1"/>
</dbReference>
<dbReference type="Gene3D" id="3.40.50.2000">
    <property type="entry name" value="Glycogen Phosphorylase B"/>
    <property type="match status" value="1"/>
</dbReference>
<dbReference type="InterPro" id="IPR001296">
    <property type="entry name" value="Glyco_trans_1"/>
</dbReference>
<comment type="caution">
    <text evidence="3">The sequence shown here is derived from an EMBL/GenBank/DDBJ whole genome shotgun (WGS) entry which is preliminary data.</text>
</comment>
<dbReference type="GO" id="GO:0016757">
    <property type="term" value="F:glycosyltransferase activity"/>
    <property type="evidence" value="ECO:0007669"/>
    <property type="project" value="InterPro"/>
</dbReference>
<dbReference type="Pfam" id="PF00534">
    <property type="entry name" value="Glycos_transf_1"/>
    <property type="match status" value="1"/>
</dbReference>
<dbReference type="AlphaFoldDB" id="A0A7W5VGY2"/>
<protein>
    <submittedName>
        <fullName evidence="3">Glycosyltransferase involved in cell wall biosynthesis</fullName>
    </submittedName>
</protein>
<evidence type="ECO:0000259" key="2">
    <source>
        <dbReference type="Pfam" id="PF00534"/>
    </source>
</evidence>
<gene>
    <name evidence="3" type="ORF">FHR33_009407</name>
</gene>
<proteinExistence type="predicted"/>
<organism evidence="3 4">
    <name type="scientific">Nonomuraea dietziae</name>
    <dbReference type="NCBI Taxonomy" id="65515"/>
    <lineage>
        <taxon>Bacteria</taxon>
        <taxon>Bacillati</taxon>
        <taxon>Actinomycetota</taxon>
        <taxon>Actinomycetes</taxon>
        <taxon>Streptosporangiales</taxon>
        <taxon>Streptosporangiaceae</taxon>
        <taxon>Nonomuraea</taxon>
    </lineage>
</organism>
<accession>A0A7W5VGY2</accession>
<dbReference type="Proteomes" id="UP000579945">
    <property type="component" value="Unassembled WGS sequence"/>
</dbReference>
<dbReference type="GeneID" id="95395408"/>
<evidence type="ECO:0000256" key="1">
    <source>
        <dbReference type="ARBA" id="ARBA00022679"/>
    </source>
</evidence>
<keyword evidence="4" id="KW-1185">Reference proteome</keyword>
<evidence type="ECO:0000313" key="4">
    <source>
        <dbReference type="Proteomes" id="UP000579945"/>
    </source>
</evidence>
<dbReference type="EMBL" id="JACIBV010000002">
    <property type="protein sequence ID" value="MBB3733460.1"/>
    <property type="molecule type" value="Genomic_DNA"/>
</dbReference>